<dbReference type="Pfam" id="PF13412">
    <property type="entry name" value="HTH_24"/>
    <property type="match status" value="1"/>
</dbReference>
<dbReference type="STRING" id="619304.SAMN05421760_10558"/>
<keyword evidence="2" id="KW-0238">DNA-binding</keyword>
<dbReference type="PROSITE" id="PS00519">
    <property type="entry name" value="HTH_ASNC_1"/>
    <property type="match status" value="1"/>
</dbReference>
<dbReference type="Gene3D" id="1.10.10.10">
    <property type="entry name" value="Winged helix-like DNA-binding domain superfamily/Winged helix DNA-binding domain"/>
    <property type="match status" value="1"/>
</dbReference>
<name>A0A1N7M0S1_9GAMM</name>
<dbReference type="InterPro" id="IPR019888">
    <property type="entry name" value="Tscrpt_reg_AsnC-like"/>
</dbReference>
<dbReference type="InterPro" id="IPR036390">
    <property type="entry name" value="WH_DNA-bd_sf"/>
</dbReference>
<dbReference type="PROSITE" id="PS50956">
    <property type="entry name" value="HTH_ASNC_2"/>
    <property type="match status" value="1"/>
</dbReference>
<dbReference type="EMBL" id="FTOE01000005">
    <property type="protein sequence ID" value="SIS79663.1"/>
    <property type="molecule type" value="Genomic_DNA"/>
</dbReference>
<evidence type="ECO:0000313" key="6">
    <source>
        <dbReference type="Proteomes" id="UP000185999"/>
    </source>
</evidence>
<dbReference type="SUPFAM" id="SSF54909">
    <property type="entry name" value="Dimeric alpha+beta barrel"/>
    <property type="match status" value="1"/>
</dbReference>
<dbReference type="InterPro" id="IPR019887">
    <property type="entry name" value="Tscrpt_reg_AsnC/Lrp_C"/>
</dbReference>
<dbReference type="Gene3D" id="3.30.70.920">
    <property type="match status" value="1"/>
</dbReference>
<dbReference type="RefSeq" id="WP_143773537.1">
    <property type="nucleotide sequence ID" value="NZ_FTOE01000005.1"/>
</dbReference>
<feature type="domain" description="HTH asnC-type" evidence="4">
    <location>
        <begin position="6"/>
        <end position="67"/>
    </location>
</feature>
<dbReference type="OrthoDB" id="8590699at2"/>
<dbReference type="PANTHER" id="PTHR30154">
    <property type="entry name" value="LEUCINE-RESPONSIVE REGULATORY PROTEIN"/>
    <property type="match status" value="1"/>
</dbReference>
<dbReference type="InterPro" id="IPR011991">
    <property type="entry name" value="ArsR-like_HTH"/>
</dbReference>
<dbReference type="InterPro" id="IPR019885">
    <property type="entry name" value="Tscrpt_reg_HTH_AsnC-type_CS"/>
</dbReference>
<dbReference type="GO" id="GO:0043200">
    <property type="term" value="P:response to amino acid"/>
    <property type="evidence" value="ECO:0007669"/>
    <property type="project" value="TreeGrafter"/>
</dbReference>
<dbReference type="InterPro" id="IPR000485">
    <property type="entry name" value="AsnC-type_HTH_dom"/>
</dbReference>
<evidence type="ECO:0000256" key="3">
    <source>
        <dbReference type="ARBA" id="ARBA00023163"/>
    </source>
</evidence>
<dbReference type="InterPro" id="IPR011008">
    <property type="entry name" value="Dimeric_a/b-barrel"/>
</dbReference>
<reference evidence="6" key="1">
    <citation type="submission" date="2017-01" db="EMBL/GenBank/DDBJ databases">
        <authorList>
            <person name="Varghese N."/>
            <person name="Submissions S."/>
        </authorList>
    </citation>
    <scope>NUCLEOTIDE SEQUENCE [LARGE SCALE GENOMIC DNA]</scope>
    <source>
        <strain evidence="6">DSM 22306</strain>
    </source>
</reference>
<dbReference type="SUPFAM" id="SSF46785">
    <property type="entry name" value="Winged helix' DNA-binding domain"/>
    <property type="match status" value="1"/>
</dbReference>
<proteinExistence type="predicted"/>
<evidence type="ECO:0000256" key="2">
    <source>
        <dbReference type="ARBA" id="ARBA00023125"/>
    </source>
</evidence>
<accession>A0A1N7M0S1</accession>
<evidence type="ECO:0000259" key="4">
    <source>
        <dbReference type="PROSITE" id="PS50956"/>
    </source>
</evidence>
<keyword evidence="3" id="KW-0804">Transcription</keyword>
<dbReference type="GO" id="GO:0006355">
    <property type="term" value="P:regulation of DNA-templated transcription"/>
    <property type="evidence" value="ECO:0007669"/>
    <property type="project" value="UniProtKB-ARBA"/>
</dbReference>
<evidence type="ECO:0000313" key="5">
    <source>
        <dbReference type="EMBL" id="SIS79663.1"/>
    </source>
</evidence>
<keyword evidence="6" id="KW-1185">Reference proteome</keyword>
<evidence type="ECO:0000256" key="1">
    <source>
        <dbReference type="ARBA" id="ARBA00023015"/>
    </source>
</evidence>
<gene>
    <name evidence="5" type="ORF">SAMN05421760_10558</name>
</gene>
<dbReference type="Pfam" id="PF01037">
    <property type="entry name" value="AsnC_trans_reg"/>
    <property type="match status" value="1"/>
</dbReference>
<dbReference type="PRINTS" id="PR00033">
    <property type="entry name" value="HTHASNC"/>
</dbReference>
<dbReference type="GO" id="GO:0005829">
    <property type="term" value="C:cytosol"/>
    <property type="evidence" value="ECO:0007669"/>
    <property type="project" value="TreeGrafter"/>
</dbReference>
<keyword evidence="1" id="KW-0805">Transcription regulation</keyword>
<dbReference type="PANTHER" id="PTHR30154:SF34">
    <property type="entry name" value="TRANSCRIPTIONAL REGULATOR AZLB"/>
    <property type="match status" value="1"/>
</dbReference>
<dbReference type="CDD" id="cd00090">
    <property type="entry name" value="HTH_ARSR"/>
    <property type="match status" value="1"/>
</dbReference>
<protein>
    <submittedName>
        <fullName evidence="5">Transcriptional regulator, AsnC family</fullName>
    </submittedName>
</protein>
<dbReference type="SMART" id="SM00344">
    <property type="entry name" value="HTH_ASNC"/>
    <property type="match status" value="1"/>
</dbReference>
<dbReference type="InterPro" id="IPR036388">
    <property type="entry name" value="WH-like_DNA-bd_sf"/>
</dbReference>
<dbReference type="AlphaFoldDB" id="A0A1N7M0S1"/>
<organism evidence="5 6">
    <name type="scientific">Neptunomonas antarctica</name>
    <dbReference type="NCBI Taxonomy" id="619304"/>
    <lineage>
        <taxon>Bacteria</taxon>
        <taxon>Pseudomonadati</taxon>
        <taxon>Pseudomonadota</taxon>
        <taxon>Gammaproteobacteria</taxon>
        <taxon>Oceanospirillales</taxon>
        <taxon>Oceanospirillaceae</taxon>
        <taxon>Neptunomonas</taxon>
    </lineage>
</organism>
<dbReference type="GO" id="GO:0043565">
    <property type="term" value="F:sequence-specific DNA binding"/>
    <property type="evidence" value="ECO:0007669"/>
    <property type="project" value="InterPro"/>
</dbReference>
<sequence length="160" mass="18304">MPIKKLDRIDRKIMEEIQRDGDISNLELADKVGLSPSPCSRRVRQLEEAGIIDRRVTLLNQNSLGLPLTIFIHVCLEKQLPKTLDNFERSICTYTEVIECALITGSDADYLLKVVMPDMSHYEKFLLKELNQIEGVSSIRTSFVMRHVLNRTALPLSHIK</sequence>
<dbReference type="Proteomes" id="UP000185999">
    <property type="component" value="Unassembled WGS sequence"/>
</dbReference>